<keyword evidence="3" id="KW-1185">Reference proteome</keyword>
<dbReference type="SMART" id="SM00903">
    <property type="entry name" value="Flavin_Reduct"/>
    <property type="match status" value="1"/>
</dbReference>
<comment type="caution">
    <text evidence="2">The sequence shown here is derived from an EMBL/GenBank/DDBJ whole genome shotgun (WGS) entry which is preliminary data.</text>
</comment>
<dbReference type="InterPro" id="IPR002563">
    <property type="entry name" value="Flavin_Rdtase-like_dom"/>
</dbReference>
<feature type="domain" description="Flavin reductase like" evidence="1">
    <location>
        <begin position="10"/>
        <end position="158"/>
    </location>
</feature>
<dbReference type="Pfam" id="PF01613">
    <property type="entry name" value="Flavin_Reduct"/>
    <property type="match status" value="1"/>
</dbReference>
<dbReference type="Proteomes" id="UP000484842">
    <property type="component" value="Unassembled WGS sequence"/>
</dbReference>
<organism evidence="2 3">
    <name type="scientific">Deinococcus terrestris</name>
    <dbReference type="NCBI Taxonomy" id="2651870"/>
    <lineage>
        <taxon>Bacteria</taxon>
        <taxon>Thermotogati</taxon>
        <taxon>Deinococcota</taxon>
        <taxon>Deinococci</taxon>
        <taxon>Deinococcales</taxon>
        <taxon>Deinococcaceae</taxon>
        <taxon>Deinococcus</taxon>
    </lineage>
</organism>
<dbReference type="InterPro" id="IPR053310">
    <property type="entry name" value="Flavoredoxin-like"/>
</dbReference>
<sequence length="187" mass="19930">MLSAQTTRFFGYYPGTVALVTAEHAGTRNLLSVGWHTALSAEPPLYGVAVGRERATHPLILGSGRFGVNFLPFAAARAVQGAGVLSLHDLGLHGGGDKFARLGLETLPDAPLALAGAYLHYTCEVMEVVPTGDHDLFVGRVMGVRYDPATYDDSGLFAGEAAVYLGRSAYVTTTRERVAYPPEVFED</sequence>
<dbReference type="AlphaFoldDB" id="A0A7X1NUK3"/>
<dbReference type="InterPro" id="IPR012349">
    <property type="entry name" value="Split_barrel_FMN-bd"/>
</dbReference>
<protein>
    <submittedName>
        <fullName evidence="2">Flavin reductase family protein</fullName>
    </submittedName>
</protein>
<dbReference type="GO" id="GO:0010181">
    <property type="term" value="F:FMN binding"/>
    <property type="evidence" value="ECO:0007669"/>
    <property type="project" value="InterPro"/>
</dbReference>
<reference evidence="2 3" key="1">
    <citation type="submission" date="2019-10" db="EMBL/GenBank/DDBJ databases">
        <title>Deinococcus sp. isolated from soil.</title>
        <authorList>
            <person name="Li Y."/>
            <person name="Wang J."/>
        </authorList>
    </citation>
    <scope>NUCLEOTIDE SEQUENCE [LARGE SCALE GENOMIC DNA]</scope>
    <source>
        <strain evidence="2 3">SDU3-2</strain>
    </source>
</reference>
<dbReference type="RefSeq" id="WP_152869255.1">
    <property type="nucleotide sequence ID" value="NZ_WBSL01000001.1"/>
</dbReference>
<gene>
    <name evidence="2" type="ORF">F8S09_04505</name>
</gene>
<dbReference type="EMBL" id="WBSL01000001">
    <property type="protein sequence ID" value="MPY65958.1"/>
    <property type="molecule type" value="Genomic_DNA"/>
</dbReference>
<name>A0A7X1NUK3_9DEIO</name>
<dbReference type="PANTHER" id="PTHR43241">
    <property type="entry name" value="FLAVIN REDUCTASE DOMAIN PROTEIN"/>
    <property type="match status" value="1"/>
</dbReference>
<accession>A0A7X1NUK3</accession>
<proteinExistence type="predicted"/>
<dbReference type="Gene3D" id="2.30.110.10">
    <property type="entry name" value="Electron Transport, Fmn-binding Protein, Chain A"/>
    <property type="match status" value="1"/>
</dbReference>
<evidence type="ECO:0000313" key="2">
    <source>
        <dbReference type="EMBL" id="MPY65958.1"/>
    </source>
</evidence>
<dbReference type="GO" id="GO:0016646">
    <property type="term" value="F:oxidoreductase activity, acting on the CH-NH group of donors, NAD or NADP as acceptor"/>
    <property type="evidence" value="ECO:0007669"/>
    <property type="project" value="UniProtKB-ARBA"/>
</dbReference>
<evidence type="ECO:0000259" key="1">
    <source>
        <dbReference type="SMART" id="SM00903"/>
    </source>
</evidence>
<dbReference type="SUPFAM" id="SSF50475">
    <property type="entry name" value="FMN-binding split barrel"/>
    <property type="match status" value="1"/>
</dbReference>
<evidence type="ECO:0000313" key="3">
    <source>
        <dbReference type="Proteomes" id="UP000484842"/>
    </source>
</evidence>
<dbReference type="PANTHER" id="PTHR43241:SF1">
    <property type="entry name" value="FLAVIN REDUCTASE LIKE DOMAIN-CONTAINING PROTEIN"/>
    <property type="match status" value="1"/>
</dbReference>